<feature type="compositionally biased region" description="Low complexity" evidence="1">
    <location>
        <begin position="36"/>
        <end position="48"/>
    </location>
</feature>
<reference evidence="2 3" key="1">
    <citation type="submission" date="2018-06" db="EMBL/GenBank/DDBJ databases">
        <title>Complete Genomes of Monosporascus.</title>
        <authorList>
            <person name="Robinson A.J."/>
            <person name="Natvig D.O."/>
        </authorList>
    </citation>
    <scope>NUCLEOTIDE SEQUENCE [LARGE SCALE GENOMIC DNA]</scope>
    <source>
        <strain evidence="2 3">CBS 609.92</strain>
    </source>
</reference>
<feature type="compositionally biased region" description="Acidic residues" evidence="1">
    <location>
        <begin position="173"/>
        <end position="183"/>
    </location>
</feature>
<keyword evidence="3" id="KW-1185">Reference proteome</keyword>
<accession>A0ABY0GXS4</accession>
<dbReference type="Proteomes" id="UP000294003">
    <property type="component" value="Unassembled WGS sequence"/>
</dbReference>
<feature type="region of interest" description="Disordered" evidence="1">
    <location>
        <begin position="169"/>
        <end position="195"/>
    </location>
</feature>
<evidence type="ECO:0000313" key="3">
    <source>
        <dbReference type="Proteomes" id="UP000294003"/>
    </source>
</evidence>
<feature type="compositionally biased region" description="Basic and acidic residues" evidence="1">
    <location>
        <begin position="184"/>
        <end position="195"/>
    </location>
</feature>
<comment type="caution">
    <text evidence="2">The sequence shown here is derived from an EMBL/GenBank/DDBJ whole genome shotgun (WGS) entry which is preliminary data.</text>
</comment>
<dbReference type="EMBL" id="QJNS01000508">
    <property type="protein sequence ID" value="RYO77034.1"/>
    <property type="molecule type" value="Genomic_DNA"/>
</dbReference>
<sequence length="219" mass="23718">MLSSTSNNIPASKFSLDRGSQIRRQLAHFESLAAGSTATAPSTPSQQPHSWLRGRLAKIGRRSSPTTSATAEQQRPDTPVPELWTTTAPKLPPATPSSTVALMDVIAEWGPPPPAPRKTRAVAGDAIVGLITPPDTPSKKKGPQPILDDGDFEAWLAIVDKRLRAAEQKEGEMETQELVDMEDDHQAAEEWRSPRGVDADMAALIEMVERAADEWTPSI</sequence>
<evidence type="ECO:0000256" key="1">
    <source>
        <dbReference type="SAM" id="MobiDB-lite"/>
    </source>
</evidence>
<protein>
    <submittedName>
        <fullName evidence="2">Uncharacterized protein</fullName>
    </submittedName>
</protein>
<proteinExistence type="predicted"/>
<evidence type="ECO:0000313" key="2">
    <source>
        <dbReference type="EMBL" id="RYO77034.1"/>
    </source>
</evidence>
<gene>
    <name evidence="2" type="ORF">DL762_009523</name>
</gene>
<feature type="compositionally biased region" description="Polar residues" evidence="1">
    <location>
        <begin position="63"/>
        <end position="73"/>
    </location>
</feature>
<organism evidence="2 3">
    <name type="scientific">Monosporascus cannonballus</name>
    <dbReference type="NCBI Taxonomy" id="155416"/>
    <lineage>
        <taxon>Eukaryota</taxon>
        <taxon>Fungi</taxon>
        <taxon>Dikarya</taxon>
        <taxon>Ascomycota</taxon>
        <taxon>Pezizomycotina</taxon>
        <taxon>Sordariomycetes</taxon>
        <taxon>Xylariomycetidae</taxon>
        <taxon>Xylariales</taxon>
        <taxon>Xylariales incertae sedis</taxon>
        <taxon>Monosporascus</taxon>
    </lineage>
</organism>
<feature type="region of interest" description="Disordered" evidence="1">
    <location>
        <begin position="33"/>
        <end position="96"/>
    </location>
</feature>
<name>A0ABY0GXS4_9PEZI</name>